<evidence type="ECO:0000256" key="1">
    <source>
        <dbReference type="SAM" id="MobiDB-lite"/>
    </source>
</evidence>
<dbReference type="Proteomes" id="UP001307889">
    <property type="component" value="Chromosome 4"/>
</dbReference>
<reference evidence="2 3" key="1">
    <citation type="submission" date="2023-09" db="EMBL/GenBank/DDBJ databases">
        <title>Nesidiocoris tenuis whole genome shotgun sequence.</title>
        <authorList>
            <person name="Shibata T."/>
            <person name="Shimoda M."/>
            <person name="Kobayashi T."/>
            <person name="Uehara T."/>
        </authorList>
    </citation>
    <scope>NUCLEOTIDE SEQUENCE [LARGE SCALE GENOMIC DNA]</scope>
    <source>
        <strain evidence="2 3">Japan</strain>
    </source>
</reference>
<gene>
    <name evidence="2" type="ORF">NTJ_05946</name>
</gene>
<accession>A0ABN7APB8</accession>
<sequence>MNGRSSEKMHLLPSRSSGKREFRLFKKKQIIQISAPADDRGSETLRLPDSAEILASANAGGACAADRGRDRPTGTEAARLAARLS</sequence>
<feature type="region of interest" description="Disordered" evidence="1">
    <location>
        <begin position="59"/>
        <end position="85"/>
    </location>
</feature>
<keyword evidence="3" id="KW-1185">Reference proteome</keyword>
<organism evidence="2 3">
    <name type="scientific">Nesidiocoris tenuis</name>
    <dbReference type="NCBI Taxonomy" id="355587"/>
    <lineage>
        <taxon>Eukaryota</taxon>
        <taxon>Metazoa</taxon>
        <taxon>Ecdysozoa</taxon>
        <taxon>Arthropoda</taxon>
        <taxon>Hexapoda</taxon>
        <taxon>Insecta</taxon>
        <taxon>Pterygota</taxon>
        <taxon>Neoptera</taxon>
        <taxon>Paraneoptera</taxon>
        <taxon>Hemiptera</taxon>
        <taxon>Heteroptera</taxon>
        <taxon>Panheteroptera</taxon>
        <taxon>Cimicomorpha</taxon>
        <taxon>Miridae</taxon>
        <taxon>Dicyphina</taxon>
        <taxon>Nesidiocoris</taxon>
    </lineage>
</organism>
<proteinExistence type="predicted"/>
<protein>
    <submittedName>
        <fullName evidence="2">Uncharacterized protein</fullName>
    </submittedName>
</protein>
<evidence type="ECO:0000313" key="3">
    <source>
        <dbReference type="Proteomes" id="UP001307889"/>
    </source>
</evidence>
<dbReference type="EMBL" id="AP028912">
    <property type="protein sequence ID" value="BES93137.1"/>
    <property type="molecule type" value="Genomic_DNA"/>
</dbReference>
<name>A0ABN7APB8_9HEMI</name>
<evidence type="ECO:0000313" key="2">
    <source>
        <dbReference type="EMBL" id="BES93137.1"/>
    </source>
</evidence>